<dbReference type="Pfam" id="PF13359">
    <property type="entry name" value="DDE_Tnp_4"/>
    <property type="match status" value="1"/>
</dbReference>
<evidence type="ECO:0000256" key="7">
    <source>
        <dbReference type="ARBA" id="ARBA00023242"/>
    </source>
</evidence>
<dbReference type="InterPro" id="IPR058353">
    <property type="entry name" value="DUF8040"/>
</dbReference>
<reference evidence="10 11" key="1">
    <citation type="submission" date="2019-08" db="EMBL/GenBank/DDBJ databases">
        <title>Draft genome sequences of two oriental melons (Cucumis melo L. var makuwa).</title>
        <authorList>
            <person name="Kwon S.-Y."/>
        </authorList>
    </citation>
    <scope>NUCLEOTIDE SEQUENCE [LARGE SCALE GENOMIC DNA]</scope>
    <source>
        <strain evidence="11">cv. SW 3</strain>
        <tissue evidence="10">Leaf</tissue>
    </source>
</reference>
<dbReference type="Proteomes" id="UP000321393">
    <property type="component" value="Unassembled WGS sequence"/>
</dbReference>
<dbReference type="InterPro" id="IPR027806">
    <property type="entry name" value="HARBI1_dom"/>
</dbReference>
<keyword evidence="6" id="KW-0378">Hydrolase</keyword>
<dbReference type="Pfam" id="PF26138">
    <property type="entry name" value="DUF8040"/>
    <property type="match status" value="1"/>
</dbReference>
<comment type="similarity">
    <text evidence="3">Belongs to the HARBI1 family.</text>
</comment>
<dbReference type="OrthoDB" id="1699974at2759"/>
<dbReference type="GO" id="GO:0046872">
    <property type="term" value="F:metal ion binding"/>
    <property type="evidence" value="ECO:0007669"/>
    <property type="project" value="UniProtKB-KW"/>
</dbReference>
<evidence type="ECO:0000256" key="2">
    <source>
        <dbReference type="ARBA" id="ARBA00004123"/>
    </source>
</evidence>
<feature type="domain" description="DUF8040" evidence="9">
    <location>
        <begin position="1"/>
        <end position="70"/>
    </location>
</feature>
<comment type="subcellular location">
    <subcellularLocation>
        <location evidence="2">Nucleus</location>
    </subcellularLocation>
</comment>
<proteinExistence type="inferred from homology"/>
<dbReference type="AlphaFoldDB" id="A0A5A7U6W3"/>
<keyword evidence="7" id="KW-0539">Nucleus</keyword>
<feature type="domain" description="DDE Tnp4" evidence="8">
    <location>
        <begin position="104"/>
        <end position="193"/>
    </location>
</feature>
<evidence type="ECO:0000259" key="9">
    <source>
        <dbReference type="Pfam" id="PF26138"/>
    </source>
</evidence>
<evidence type="ECO:0000256" key="5">
    <source>
        <dbReference type="ARBA" id="ARBA00022723"/>
    </source>
</evidence>
<dbReference type="GO" id="GO:0004518">
    <property type="term" value="F:nuclease activity"/>
    <property type="evidence" value="ECO:0007669"/>
    <property type="project" value="UniProtKB-KW"/>
</dbReference>
<gene>
    <name evidence="10" type="ORF">E6C27_scaffold675G001210</name>
</gene>
<dbReference type="GO" id="GO:0016787">
    <property type="term" value="F:hydrolase activity"/>
    <property type="evidence" value="ECO:0007669"/>
    <property type="project" value="UniProtKB-KW"/>
</dbReference>
<evidence type="ECO:0000256" key="1">
    <source>
        <dbReference type="ARBA" id="ARBA00001968"/>
    </source>
</evidence>
<organism evidence="10 11">
    <name type="scientific">Cucumis melo var. makuwa</name>
    <name type="common">Oriental melon</name>
    <dbReference type="NCBI Taxonomy" id="1194695"/>
    <lineage>
        <taxon>Eukaryota</taxon>
        <taxon>Viridiplantae</taxon>
        <taxon>Streptophyta</taxon>
        <taxon>Embryophyta</taxon>
        <taxon>Tracheophyta</taxon>
        <taxon>Spermatophyta</taxon>
        <taxon>Magnoliopsida</taxon>
        <taxon>eudicotyledons</taxon>
        <taxon>Gunneridae</taxon>
        <taxon>Pentapetalae</taxon>
        <taxon>rosids</taxon>
        <taxon>fabids</taxon>
        <taxon>Cucurbitales</taxon>
        <taxon>Cucurbitaceae</taxon>
        <taxon>Benincaseae</taxon>
        <taxon>Cucumis</taxon>
    </lineage>
</organism>
<evidence type="ECO:0000313" key="11">
    <source>
        <dbReference type="Proteomes" id="UP000321393"/>
    </source>
</evidence>
<evidence type="ECO:0000256" key="6">
    <source>
        <dbReference type="ARBA" id="ARBA00022801"/>
    </source>
</evidence>
<comment type="caution">
    <text evidence="10">The sequence shown here is derived from an EMBL/GenBank/DDBJ whole genome shotgun (WGS) entry which is preliminary data.</text>
</comment>
<dbReference type="PANTHER" id="PTHR22930:SF281">
    <property type="entry name" value="NUCLEASE"/>
    <property type="match status" value="1"/>
</dbReference>
<dbReference type="GO" id="GO:0005634">
    <property type="term" value="C:nucleus"/>
    <property type="evidence" value="ECO:0007669"/>
    <property type="project" value="UniProtKB-SubCell"/>
</dbReference>
<evidence type="ECO:0000256" key="4">
    <source>
        <dbReference type="ARBA" id="ARBA00022722"/>
    </source>
</evidence>
<dbReference type="PANTHER" id="PTHR22930">
    <property type="match status" value="1"/>
</dbReference>
<sequence>MDRRCFTILCTMLRTKGGLEATQYVDVEEMVAIFLHIVAHDVKNRVARRHFARSGETVSRHFNAVLNAVLRLHEILLKQPDPVTHSCSHEKYRWFQNCLGALAGTHIKVNVSMSDRPRYRSRKGDITTNVLGVCSQNGEFIFVMPGWEGSASDSRVLRDAVSRPTSLKVPKGYYYLCDAGYPNAEGFLAPYRGQRYHLTE</sequence>
<comment type="cofactor">
    <cofactor evidence="1">
        <name>a divalent metal cation</name>
        <dbReference type="ChEBI" id="CHEBI:60240"/>
    </cofactor>
</comment>
<dbReference type="STRING" id="1194695.A0A5A7U6W3"/>
<accession>A0A5A7U6W3</accession>
<protein>
    <submittedName>
        <fullName evidence="10">Nuclease HARBI1</fullName>
    </submittedName>
</protein>
<dbReference type="InterPro" id="IPR045249">
    <property type="entry name" value="HARBI1-like"/>
</dbReference>
<evidence type="ECO:0000256" key="3">
    <source>
        <dbReference type="ARBA" id="ARBA00006958"/>
    </source>
</evidence>
<evidence type="ECO:0000313" key="10">
    <source>
        <dbReference type="EMBL" id="KAA0050107.1"/>
    </source>
</evidence>
<keyword evidence="4" id="KW-0540">Nuclease</keyword>
<dbReference type="EMBL" id="SSTE01011930">
    <property type="protein sequence ID" value="KAA0050107.1"/>
    <property type="molecule type" value="Genomic_DNA"/>
</dbReference>
<evidence type="ECO:0000259" key="8">
    <source>
        <dbReference type="Pfam" id="PF13359"/>
    </source>
</evidence>
<keyword evidence="5" id="KW-0479">Metal-binding</keyword>
<name>A0A5A7U6W3_CUCMM</name>